<feature type="transmembrane region" description="Helical" evidence="5">
    <location>
        <begin position="302"/>
        <end position="320"/>
    </location>
</feature>
<dbReference type="InterPro" id="IPR002810">
    <property type="entry name" value="NfeD-like_C"/>
</dbReference>
<dbReference type="RefSeq" id="WP_144701182.1">
    <property type="nucleotide sequence ID" value="NZ_VNJJ01000005.1"/>
</dbReference>
<reference evidence="9 10" key="1">
    <citation type="submission" date="2019-07" db="EMBL/GenBank/DDBJ databases">
        <authorList>
            <person name="Kim J."/>
        </authorList>
    </citation>
    <scope>NUCLEOTIDE SEQUENCE [LARGE SCALE GENOMIC DNA]</scope>
    <source>
        <strain evidence="9 10">G13</strain>
    </source>
</reference>
<dbReference type="InterPro" id="IPR029045">
    <property type="entry name" value="ClpP/crotonase-like_dom_sf"/>
</dbReference>
<feature type="domain" description="NfeD integral membrane" evidence="7">
    <location>
        <begin position="258"/>
        <end position="375"/>
    </location>
</feature>
<dbReference type="SUPFAM" id="SSF141322">
    <property type="entry name" value="NfeD domain-like"/>
    <property type="match status" value="1"/>
</dbReference>
<dbReference type="AlphaFoldDB" id="A0A559JKX6"/>
<evidence type="ECO:0000256" key="5">
    <source>
        <dbReference type="SAM" id="Phobius"/>
    </source>
</evidence>
<dbReference type="SUPFAM" id="SSF52096">
    <property type="entry name" value="ClpP/crotonase"/>
    <property type="match status" value="1"/>
</dbReference>
<evidence type="ECO:0000256" key="4">
    <source>
        <dbReference type="ARBA" id="ARBA00023136"/>
    </source>
</evidence>
<evidence type="ECO:0000259" key="6">
    <source>
        <dbReference type="Pfam" id="PF01957"/>
    </source>
</evidence>
<dbReference type="PANTHER" id="PTHR33507:SF3">
    <property type="entry name" value="INNER MEMBRANE PROTEIN YBBJ"/>
    <property type="match status" value="1"/>
</dbReference>
<gene>
    <name evidence="9" type="ORF">FPZ45_10920</name>
</gene>
<comment type="subcellular location">
    <subcellularLocation>
        <location evidence="1">Membrane</location>
        <topology evidence="1">Multi-pass membrane protein</topology>
    </subcellularLocation>
</comment>
<keyword evidence="4 5" id="KW-0472">Membrane</keyword>
<feature type="transmembrane region" description="Helical" evidence="5">
    <location>
        <begin position="249"/>
        <end position="272"/>
    </location>
</feature>
<dbReference type="InterPro" id="IPR056739">
    <property type="entry name" value="NfeD_membrane"/>
</dbReference>
<evidence type="ECO:0000256" key="1">
    <source>
        <dbReference type="ARBA" id="ARBA00004141"/>
    </source>
</evidence>
<name>A0A559JKX6_9BACL</name>
<evidence type="ECO:0000256" key="2">
    <source>
        <dbReference type="ARBA" id="ARBA00022692"/>
    </source>
</evidence>
<sequence length="459" mass="48141">MGSTNKRSRFPDWTRRIWLFAWAALIAIPLIGSAAQGARASASPTAGSVYVIPVHQTVQTGLASFLERAFKNAEEAKASLIVLDIDTPGGELRTAEDIAKRIRSSSVPTVAFVTGKAASAGAYLALNAGGIAMAPGTTIGAAMIVDGSGNPIDNPKHVSFWSEEMRSAAELNGRDANIAIGMVDPHRVVELKEIGETKENGQIISLSAENAFKVGYADKLAGTVDEVIAWKGLSDRTVVEFNLSLAEKISAVVTGTGVSILLLIIGIAGVVIELIVPGFGVPGIVGLVAFGLYFFGQSIAGFAGMESLVVFLIGIGMLVLEVFLPSFGILGILGIAALITGITMGAYDTGNALRSLGIAVLVAAVVVVAFAYIFRKKGVWNRFILKEQLTADKGYVPQEPRQHWVGQTGLAVSMLRPSGVAEIGGQRLDVITSGEFVEAGKAVQVVSVDGTRILVKEIH</sequence>
<feature type="domain" description="NfeD1b N-terminal" evidence="8">
    <location>
        <begin position="49"/>
        <end position="239"/>
    </location>
</feature>
<evidence type="ECO:0000313" key="10">
    <source>
        <dbReference type="Proteomes" id="UP000316330"/>
    </source>
</evidence>
<feature type="transmembrane region" description="Helical" evidence="5">
    <location>
        <begin position="279"/>
        <end position="296"/>
    </location>
</feature>
<dbReference type="GO" id="GO:0005886">
    <property type="term" value="C:plasma membrane"/>
    <property type="evidence" value="ECO:0007669"/>
    <property type="project" value="TreeGrafter"/>
</dbReference>
<dbReference type="OrthoDB" id="9806253at2"/>
<protein>
    <submittedName>
        <fullName evidence="9">Nodulation protein NfeD</fullName>
    </submittedName>
</protein>
<accession>A0A559JKX6</accession>
<dbReference type="Pfam" id="PF25145">
    <property type="entry name" value="NfeD1b_N"/>
    <property type="match status" value="1"/>
</dbReference>
<proteinExistence type="predicted"/>
<dbReference type="Proteomes" id="UP000316330">
    <property type="component" value="Unassembled WGS sequence"/>
</dbReference>
<evidence type="ECO:0000313" key="9">
    <source>
        <dbReference type="EMBL" id="TVY00531.1"/>
    </source>
</evidence>
<dbReference type="Pfam" id="PF01957">
    <property type="entry name" value="NfeD"/>
    <property type="match status" value="1"/>
</dbReference>
<feature type="domain" description="NfeD-like C-terminal" evidence="6">
    <location>
        <begin position="405"/>
        <end position="456"/>
    </location>
</feature>
<keyword evidence="3 5" id="KW-1133">Transmembrane helix</keyword>
<evidence type="ECO:0000256" key="3">
    <source>
        <dbReference type="ARBA" id="ARBA00022989"/>
    </source>
</evidence>
<dbReference type="InterPro" id="IPR052165">
    <property type="entry name" value="Membrane_assoc_protease"/>
</dbReference>
<dbReference type="CDD" id="cd07021">
    <property type="entry name" value="Clp_protease_NfeD_like"/>
    <property type="match status" value="1"/>
</dbReference>
<dbReference type="EMBL" id="VNJJ01000005">
    <property type="protein sequence ID" value="TVY00531.1"/>
    <property type="molecule type" value="Genomic_DNA"/>
</dbReference>
<dbReference type="Gene3D" id="2.40.50.140">
    <property type="entry name" value="Nucleic acid-binding proteins"/>
    <property type="match status" value="1"/>
</dbReference>
<keyword evidence="2 5" id="KW-0812">Transmembrane</keyword>
<dbReference type="Pfam" id="PF24961">
    <property type="entry name" value="NfeD_membrane"/>
    <property type="match status" value="1"/>
</dbReference>
<dbReference type="InterPro" id="IPR012340">
    <property type="entry name" value="NA-bd_OB-fold"/>
</dbReference>
<feature type="transmembrane region" description="Helical" evidence="5">
    <location>
        <begin position="353"/>
        <end position="374"/>
    </location>
</feature>
<dbReference type="InterPro" id="IPR056738">
    <property type="entry name" value="NfeD1b_N"/>
</dbReference>
<organism evidence="9 10">
    <name type="scientific">Cohnella terricola</name>
    <dbReference type="NCBI Taxonomy" id="1289167"/>
    <lineage>
        <taxon>Bacteria</taxon>
        <taxon>Bacillati</taxon>
        <taxon>Bacillota</taxon>
        <taxon>Bacilli</taxon>
        <taxon>Bacillales</taxon>
        <taxon>Paenibacillaceae</taxon>
        <taxon>Cohnella</taxon>
    </lineage>
</organism>
<dbReference type="PANTHER" id="PTHR33507">
    <property type="entry name" value="INNER MEMBRANE PROTEIN YBBJ"/>
    <property type="match status" value="1"/>
</dbReference>
<comment type="caution">
    <text evidence="9">The sequence shown here is derived from an EMBL/GenBank/DDBJ whole genome shotgun (WGS) entry which is preliminary data.</text>
</comment>
<evidence type="ECO:0000259" key="8">
    <source>
        <dbReference type="Pfam" id="PF25145"/>
    </source>
</evidence>
<dbReference type="Gene3D" id="3.90.226.10">
    <property type="entry name" value="2-enoyl-CoA Hydratase, Chain A, domain 1"/>
    <property type="match status" value="1"/>
</dbReference>
<keyword evidence="10" id="KW-1185">Reference proteome</keyword>
<evidence type="ECO:0000259" key="7">
    <source>
        <dbReference type="Pfam" id="PF24961"/>
    </source>
</evidence>